<dbReference type="RefSeq" id="WP_157458578.1">
    <property type="nucleotide sequence ID" value="NZ_WQLB01000007.1"/>
</dbReference>
<evidence type="ECO:0000313" key="2">
    <source>
        <dbReference type="Proteomes" id="UP000483286"/>
    </source>
</evidence>
<gene>
    <name evidence="1" type="ORF">GO986_07030</name>
</gene>
<reference evidence="1 2" key="1">
    <citation type="submission" date="2019-12" db="EMBL/GenBank/DDBJ databases">
        <title>Deinococcus sp. HMF7620 Genome sequencing and assembly.</title>
        <authorList>
            <person name="Kang H."/>
            <person name="Kim H."/>
            <person name="Joh K."/>
        </authorList>
    </citation>
    <scope>NUCLEOTIDE SEQUENCE [LARGE SCALE GENOMIC DNA]</scope>
    <source>
        <strain evidence="1 2">HMF7620</strain>
    </source>
</reference>
<dbReference type="EMBL" id="WQLB01000007">
    <property type="protein sequence ID" value="MVN86517.1"/>
    <property type="molecule type" value="Genomic_DNA"/>
</dbReference>
<dbReference type="Proteomes" id="UP000483286">
    <property type="component" value="Unassembled WGS sequence"/>
</dbReference>
<evidence type="ECO:0000313" key="1">
    <source>
        <dbReference type="EMBL" id="MVN86517.1"/>
    </source>
</evidence>
<dbReference type="AlphaFoldDB" id="A0A7C9LLE6"/>
<sequence>MTVPELHTLERIARYIAAGQAIRDGQLSEGRALLQKAYQDFPPASLTRLECSFLVKFEDDLVFAGQFLPDLRFTIVLVQMLGSYRQAA</sequence>
<accession>A0A7C9LLE6</accession>
<protein>
    <submittedName>
        <fullName evidence="1">Uncharacterized protein</fullName>
    </submittedName>
</protein>
<keyword evidence="2" id="KW-1185">Reference proteome</keyword>
<name>A0A7C9LLE6_9DEIO</name>
<proteinExistence type="predicted"/>
<organism evidence="1 2">
    <name type="scientific">Deinococcus arboris</name>
    <dbReference type="NCBI Taxonomy" id="2682977"/>
    <lineage>
        <taxon>Bacteria</taxon>
        <taxon>Thermotogati</taxon>
        <taxon>Deinococcota</taxon>
        <taxon>Deinococci</taxon>
        <taxon>Deinococcales</taxon>
        <taxon>Deinococcaceae</taxon>
        <taxon>Deinococcus</taxon>
    </lineage>
</organism>
<comment type="caution">
    <text evidence="1">The sequence shown here is derived from an EMBL/GenBank/DDBJ whole genome shotgun (WGS) entry which is preliminary data.</text>
</comment>